<comment type="caution">
    <text evidence="1">The sequence shown here is derived from an EMBL/GenBank/DDBJ whole genome shotgun (WGS) entry which is preliminary data.</text>
</comment>
<accession>A0A3M6UTT8</accession>
<dbReference type="OrthoDB" id="5960351at2759"/>
<keyword evidence="2" id="KW-1185">Reference proteome</keyword>
<sequence length="237" mass="27205">MLPTGIRDCYMSSAPWSVVEVFDDGDDKLHAFDLLFNEILDRHAPIRSIKVRGKPNPCITEEIRELMKSRNVWRKTARRTNDPHAWSTYKNLKHQVRKSIRAAESEFIKDQIQNNPRNTNCIWKAIRLCIPKRSVSPKVYSKEDKIVADTFNIFFASVGKSTNSKIESLAEENNFNLNNSIFTPRSFPTSEQFTFHSVECKQVEDILNAMPSNKAPGILSCHHYKQFTSAFPPNGTL</sequence>
<dbReference type="AlphaFoldDB" id="A0A3M6UTT8"/>
<dbReference type="EMBL" id="RCHS01000757">
    <property type="protein sequence ID" value="RMX56984.1"/>
    <property type="molecule type" value="Genomic_DNA"/>
</dbReference>
<reference evidence="1 2" key="1">
    <citation type="journal article" date="2018" name="Sci. Rep.">
        <title>Comparative analysis of the Pocillopora damicornis genome highlights role of immune system in coral evolution.</title>
        <authorList>
            <person name="Cunning R."/>
            <person name="Bay R.A."/>
            <person name="Gillette P."/>
            <person name="Baker A.C."/>
            <person name="Traylor-Knowles N."/>
        </authorList>
    </citation>
    <scope>NUCLEOTIDE SEQUENCE [LARGE SCALE GENOMIC DNA]</scope>
    <source>
        <strain evidence="1">RSMAS</strain>
        <tissue evidence="1">Whole animal</tissue>
    </source>
</reference>
<organism evidence="1 2">
    <name type="scientific">Pocillopora damicornis</name>
    <name type="common">Cauliflower coral</name>
    <name type="synonym">Millepora damicornis</name>
    <dbReference type="NCBI Taxonomy" id="46731"/>
    <lineage>
        <taxon>Eukaryota</taxon>
        <taxon>Metazoa</taxon>
        <taxon>Cnidaria</taxon>
        <taxon>Anthozoa</taxon>
        <taxon>Hexacorallia</taxon>
        <taxon>Scleractinia</taxon>
        <taxon>Astrocoeniina</taxon>
        <taxon>Pocilloporidae</taxon>
        <taxon>Pocillopora</taxon>
    </lineage>
</organism>
<evidence type="ECO:0000313" key="1">
    <source>
        <dbReference type="EMBL" id="RMX56984.1"/>
    </source>
</evidence>
<evidence type="ECO:0000313" key="2">
    <source>
        <dbReference type="Proteomes" id="UP000275408"/>
    </source>
</evidence>
<proteinExistence type="predicted"/>
<name>A0A3M6UTT8_POCDA</name>
<gene>
    <name evidence="1" type="ORF">pdam_00025533</name>
</gene>
<dbReference type="Proteomes" id="UP000275408">
    <property type="component" value="Unassembled WGS sequence"/>
</dbReference>
<dbReference type="STRING" id="46731.A0A3M6UTT8"/>
<protein>
    <submittedName>
        <fullName evidence="1">Uncharacterized protein</fullName>
    </submittedName>
</protein>